<dbReference type="GO" id="GO:0030515">
    <property type="term" value="F:snoRNA binding"/>
    <property type="evidence" value="ECO:0007669"/>
    <property type="project" value="InterPro"/>
</dbReference>
<dbReference type="Gene3D" id="1.10.287.660">
    <property type="entry name" value="Helix hairpin bin"/>
    <property type="match status" value="1"/>
</dbReference>
<dbReference type="SUPFAM" id="SSF89124">
    <property type="entry name" value="Nop domain"/>
    <property type="match status" value="1"/>
</dbReference>
<dbReference type="OrthoDB" id="11877at2157"/>
<dbReference type="PANTHER" id="PTHR10894:SF0">
    <property type="entry name" value="NUCLEOLAR PROTEIN 56"/>
    <property type="match status" value="1"/>
</dbReference>
<keyword evidence="6" id="KW-1185">Reference proteome</keyword>
<dbReference type="Proteomes" id="UP000197679">
    <property type="component" value="Chromosome"/>
</dbReference>
<feature type="coiled-coil region" evidence="2">
    <location>
        <begin position="124"/>
        <end position="151"/>
    </location>
</feature>
<dbReference type="GeneID" id="33314267"/>
<dbReference type="RefSeq" id="WP_088820277.1">
    <property type="nucleotide sequence ID" value="NZ_CP019964.1"/>
</dbReference>
<accession>A0A218NNH2</accession>
<name>A0A218NNH2_9ARCH</name>
<evidence type="ECO:0000259" key="4">
    <source>
        <dbReference type="PROSITE" id="PS51358"/>
    </source>
</evidence>
<feature type="compositionally biased region" description="Polar residues" evidence="3">
    <location>
        <begin position="273"/>
        <end position="282"/>
    </location>
</feature>
<sequence>MADDNFDEIRKNMLSEVKNEIKSGYSSEEYTLIQAVNAYDEVLRSYNLFSERLTEWYLLYYPNIRVQSPNLLADLIKVIDNKDELTLENINSVVNDVNKSKTIYEKATAENIGKEISPEEAYIVERYAELIKKSNETLEELQKYIDTTANKLMPNTVYLTNSLTASELLNKAGSMEKLSIMPSSTIQLLGAENALFKHIKFGSKPPKYGLLFKLPEINTARRDTKGRIARVYANKISIALKADYYTKNFIAKELKESLDSSISRISKSPVKAKSSTQTNRSYSSKRHNQGDGERHRNDFHRDNNRDSSRNNNRFRRKDRKNHFTGKADKKPNFHK</sequence>
<dbReference type="InterPro" id="IPR002687">
    <property type="entry name" value="Nop_dom"/>
</dbReference>
<comment type="similarity">
    <text evidence="1">Belongs to the NOP5/NOP56 family.</text>
</comment>
<protein>
    <submittedName>
        <fullName evidence="5">C/D box methylation guide ribonucleoprotein complex subunit aNOP56</fullName>
    </submittedName>
</protein>
<evidence type="ECO:0000256" key="3">
    <source>
        <dbReference type="SAM" id="MobiDB-lite"/>
    </source>
</evidence>
<dbReference type="InterPro" id="IPR012976">
    <property type="entry name" value="NOSIC"/>
</dbReference>
<feature type="region of interest" description="Disordered" evidence="3">
    <location>
        <begin position="261"/>
        <end position="335"/>
    </location>
</feature>
<dbReference type="AlphaFoldDB" id="A0A218NNH2"/>
<keyword evidence="5" id="KW-0687">Ribonucleoprotein</keyword>
<dbReference type="InterPro" id="IPR036070">
    <property type="entry name" value="Nop_dom_sf"/>
</dbReference>
<keyword evidence="2" id="KW-0175">Coiled coil</keyword>
<dbReference type="InterPro" id="IPR042239">
    <property type="entry name" value="Nop_C"/>
</dbReference>
<dbReference type="PANTHER" id="PTHR10894">
    <property type="entry name" value="NUCLEOLAR PROTEIN 5 NUCLEOLAR PROTEIN NOP5 NOP58"/>
    <property type="match status" value="1"/>
</dbReference>
<dbReference type="InterPro" id="IPR029012">
    <property type="entry name" value="Helix_hairpin_bin_sf"/>
</dbReference>
<reference evidence="5 6" key="1">
    <citation type="journal article" date="2017" name="Nat. Commun.">
        <title>'ARMAN' archaea depend on association with euryarchaeal host in culture and in situ.</title>
        <authorList>
            <person name="Golyshina O."/>
            <person name="Toshchakov S."/>
            <person name="Makarova K."/>
            <person name="Gavrilov S."/>
            <person name="Korzhenkov A."/>
            <person name="La Cono V."/>
            <person name="Arcadi E."/>
            <person name="Nechitaylo T."/>
            <person name="Ferrer M."/>
            <person name="Kublanov I."/>
            <person name="Wolf Y."/>
            <person name="Yakimov M."/>
            <person name="Golyshin P."/>
            <person name="Slesarev A."/>
            <person name="Kozyavkin S."/>
        </authorList>
    </citation>
    <scope>NUCLEOTIDE SEQUENCE [LARGE SCALE GENOMIC DNA]</scope>
    <source>
        <strain evidence="5 6">Mia14</strain>
    </source>
</reference>
<evidence type="ECO:0000313" key="5">
    <source>
        <dbReference type="EMBL" id="ASI14015.1"/>
    </source>
</evidence>
<dbReference type="EMBL" id="CP019964">
    <property type="protein sequence ID" value="ASI14015.1"/>
    <property type="molecule type" value="Genomic_DNA"/>
</dbReference>
<dbReference type="GO" id="GO:0031428">
    <property type="term" value="C:box C/D methylation guide snoRNP complex"/>
    <property type="evidence" value="ECO:0007669"/>
    <property type="project" value="InterPro"/>
</dbReference>
<evidence type="ECO:0000256" key="1">
    <source>
        <dbReference type="ARBA" id="ARBA00009211"/>
    </source>
</evidence>
<dbReference type="InterPro" id="IPR045056">
    <property type="entry name" value="Nop56/Nop58"/>
</dbReference>
<dbReference type="KEGG" id="marh:Mia14_0715"/>
<evidence type="ECO:0000256" key="2">
    <source>
        <dbReference type="SAM" id="Coils"/>
    </source>
</evidence>
<organism evidence="5 6">
    <name type="scientific">Candidatus Mancarchaeum acidiphilum</name>
    <dbReference type="NCBI Taxonomy" id="1920749"/>
    <lineage>
        <taxon>Archaea</taxon>
        <taxon>Candidatus Micrarchaeota</taxon>
        <taxon>Candidatus Mancarchaeum</taxon>
    </lineage>
</organism>
<dbReference type="SMART" id="SM00931">
    <property type="entry name" value="NOSIC"/>
    <property type="match status" value="1"/>
</dbReference>
<dbReference type="Gene3D" id="1.10.150.460">
    <property type="match status" value="1"/>
</dbReference>
<dbReference type="Gene3D" id="1.10.246.90">
    <property type="entry name" value="Nop domain"/>
    <property type="match status" value="1"/>
</dbReference>
<proteinExistence type="inferred from homology"/>
<dbReference type="PROSITE" id="PS51358">
    <property type="entry name" value="NOP"/>
    <property type="match status" value="1"/>
</dbReference>
<feature type="compositionally biased region" description="Basic residues" evidence="3">
    <location>
        <begin position="312"/>
        <end position="323"/>
    </location>
</feature>
<feature type="compositionally biased region" description="Basic and acidic residues" evidence="3">
    <location>
        <begin position="325"/>
        <end position="335"/>
    </location>
</feature>
<feature type="domain" description="Nop" evidence="4">
    <location>
        <begin position="152"/>
        <end position="267"/>
    </location>
</feature>
<gene>
    <name evidence="5" type="ORF">Mia14_0715</name>
</gene>
<feature type="compositionally biased region" description="Basic and acidic residues" evidence="3">
    <location>
        <begin position="288"/>
        <end position="308"/>
    </location>
</feature>
<evidence type="ECO:0000313" key="6">
    <source>
        <dbReference type="Proteomes" id="UP000197679"/>
    </source>
</evidence>
<dbReference type="Pfam" id="PF01798">
    <property type="entry name" value="Nop"/>
    <property type="match status" value="1"/>
</dbReference>